<dbReference type="Proteomes" id="UP000438182">
    <property type="component" value="Unassembled WGS sequence"/>
</dbReference>
<feature type="transmembrane region" description="Helical" evidence="2">
    <location>
        <begin position="21"/>
        <end position="41"/>
    </location>
</feature>
<evidence type="ECO:0008006" key="5">
    <source>
        <dbReference type="Google" id="ProtNLM"/>
    </source>
</evidence>
<protein>
    <recommendedName>
        <fullName evidence="5">ABC transporter ATP-binding protein</fullName>
    </recommendedName>
</protein>
<evidence type="ECO:0000313" key="3">
    <source>
        <dbReference type="EMBL" id="MWB99666.1"/>
    </source>
</evidence>
<evidence type="ECO:0000313" key="4">
    <source>
        <dbReference type="Proteomes" id="UP000438182"/>
    </source>
</evidence>
<accession>A0A6I4NZC1</accession>
<keyword evidence="4" id="KW-1185">Reference proteome</keyword>
<comment type="caution">
    <text evidence="3">The sequence shown here is derived from an EMBL/GenBank/DDBJ whole genome shotgun (WGS) entry which is preliminary data.</text>
</comment>
<keyword evidence="2" id="KW-0812">Transmembrane</keyword>
<feature type="transmembrane region" description="Helical" evidence="2">
    <location>
        <begin position="47"/>
        <end position="68"/>
    </location>
</feature>
<keyword evidence="2" id="KW-1133">Transmembrane helix</keyword>
<feature type="region of interest" description="Disordered" evidence="1">
    <location>
        <begin position="79"/>
        <end position="99"/>
    </location>
</feature>
<evidence type="ECO:0000256" key="2">
    <source>
        <dbReference type="SAM" id="Phobius"/>
    </source>
</evidence>
<sequence>MSNTPGDEFPAPTRRELLKPLEYLGGAGIAGIFTGVIVLMVTRDWALAGIFAAAAFIVVLVVLALTVLSFKPDEREIADLAEQGSTEEPPAADPREGLH</sequence>
<dbReference type="AlphaFoldDB" id="A0A6I4NZC1"/>
<reference evidence="3 4" key="1">
    <citation type="submission" date="2019-12" db="EMBL/GenBank/DDBJ databases">
        <authorList>
            <person name="Kim Y.S."/>
        </authorList>
    </citation>
    <scope>NUCLEOTIDE SEQUENCE [LARGE SCALE GENOMIC DNA]</scope>
    <source>
        <strain evidence="3 4">MMS17-SY077</strain>
    </source>
</reference>
<gene>
    <name evidence="3" type="ORF">GB864_14030</name>
</gene>
<name>A0A6I4NZC1_9MICO</name>
<evidence type="ECO:0000256" key="1">
    <source>
        <dbReference type="SAM" id="MobiDB-lite"/>
    </source>
</evidence>
<organism evidence="3 4">
    <name type="scientific">Agromyces seonyuensis</name>
    <dbReference type="NCBI Taxonomy" id="2662446"/>
    <lineage>
        <taxon>Bacteria</taxon>
        <taxon>Bacillati</taxon>
        <taxon>Actinomycetota</taxon>
        <taxon>Actinomycetes</taxon>
        <taxon>Micrococcales</taxon>
        <taxon>Microbacteriaceae</taxon>
        <taxon>Agromyces</taxon>
    </lineage>
</organism>
<dbReference type="RefSeq" id="WP_160426122.1">
    <property type="nucleotide sequence ID" value="NZ_WSTA01000072.1"/>
</dbReference>
<dbReference type="EMBL" id="WSTA01000072">
    <property type="protein sequence ID" value="MWB99666.1"/>
    <property type="molecule type" value="Genomic_DNA"/>
</dbReference>
<proteinExistence type="predicted"/>
<keyword evidence="2" id="KW-0472">Membrane</keyword>